<keyword evidence="2" id="KW-1185">Reference proteome</keyword>
<dbReference type="RefSeq" id="WP_165818680.1">
    <property type="nucleotide sequence ID" value="NZ_FZMO01000555.1"/>
</dbReference>
<gene>
    <name evidence="1" type="ORF">FRACA_870013</name>
</gene>
<dbReference type="EMBL" id="FZMO01000555">
    <property type="protein sequence ID" value="SNQ51938.1"/>
    <property type="molecule type" value="Genomic_DNA"/>
</dbReference>
<accession>A0A2I2L206</accession>
<protein>
    <submittedName>
        <fullName evidence="1">Uncharacterized protein</fullName>
    </submittedName>
</protein>
<organism evidence="1 2">
    <name type="scientific">Frankia canadensis</name>
    <dbReference type="NCBI Taxonomy" id="1836972"/>
    <lineage>
        <taxon>Bacteria</taxon>
        <taxon>Bacillati</taxon>
        <taxon>Actinomycetota</taxon>
        <taxon>Actinomycetes</taxon>
        <taxon>Frankiales</taxon>
        <taxon>Frankiaceae</taxon>
        <taxon>Frankia</taxon>
    </lineage>
</organism>
<evidence type="ECO:0000313" key="1">
    <source>
        <dbReference type="EMBL" id="SNQ51938.1"/>
    </source>
</evidence>
<dbReference type="Proteomes" id="UP000234331">
    <property type="component" value="Unassembled WGS sequence"/>
</dbReference>
<name>A0A2I2L206_9ACTN</name>
<evidence type="ECO:0000313" key="2">
    <source>
        <dbReference type="Proteomes" id="UP000234331"/>
    </source>
</evidence>
<dbReference type="AlphaFoldDB" id="A0A2I2L206"/>
<proteinExistence type="predicted"/>
<reference evidence="1 2" key="1">
    <citation type="submission" date="2017-06" db="EMBL/GenBank/DDBJ databases">
        <authorList>
            <person name="Kim H.J."/>
            <person name="Triplett B.A."/>
        </authorList>
    </citation>
    <scope>NUCLEOTIDE SEQUENCE [LARGE SCALE GENOMIC DNA]</scope>
    <source>
        <strain evidence="1">FRACA_ARgP5</strain>
    </source>
</reference>
<sequence>MAAAAVGLTMALSGCEGDRQPEAVPASVGVDAAASSTPVTTASATPAVAAFPKPVATASPTRVATDSPSPIAAITAAVKRDPAIAPDATVEKVTISSIDSHWALAVSSSPSAGGAQVVLHRTSGVWKVVSLGSSEVGCGDGVPAAVMAELGLECPS</sequence>